<proteinExistence type="predicted"/>
<dbReference type="SUPFAM" id="SSF48403">
    <property type="entry name" value="Ankyrin repeat"/>
    <property type="match status" value="2"/>
</dbReference>
<feature type="repeat" description="ANK" evidence="3">
    <location>
        <begin position="903"/>
        <end position="935"/>
    </location>
</feature>
<dbReference type="InterPro" id="IPR002110">
    <property type="entry name" value="Ankyrin_rpt"/>
</dbReference>
<gene>
    <name evidence="4" type="ORF">DWV00_32740</name>
</gene>
<dbReference type="PANTHER" id="PTHR24198">
    <property type="entry name" value="ANKYRIN REPEAT AND PROTEIN KINASE DOMAIN-CONTAINING PROTEIN"/>
    <property type="match status" value="1"/>
</dbReference>
<feature type="repeat" description="ANK" evidence="3">
    <location>
        <begin position="936"/>
        <end position="968"/>
    </location>
</feature>
<dbReference type="PROSITE" id="PS50297">
    <property type="entry name" value="ANK_REP_REGION"/>
    <property type="match status" value="3"/>
</dbReference>
<dbReference type="PANTHER" id="PTHR24198:SF165">
    <property type="entry name" value="ANKYRIN REPEAT-CONTAINING PROTEIN-RELATED"/>
    <property type="match status" value="1"/>
</dbReference>
<dbReference type="Proteomes" id="UP000256838">
    <property type="component" value="Unassembled WGS sequence"/>
</dbReference>
<dbReference type="Pfam" id="PF12796">
    <property type="entry name" value="Ank_2"/>
    <property type="match status" value="4"/>
</dbReference>
<feature type="repeat" description="ANK" evidence="3">
    <location>
        <begin position="624"/>
        <end position="656"/>
    </location>
</feature>
<evidence type="ECO:0000256" key="2">
    <source>
        <dbReference type="ARBA" id="ARBA00023043"/>
    </source>
</evidence>
<reference evidence="4 5" key="1">
    <citation type="submission" date="2018-08" db="EMBL/GenBank/DDBJ databases">
        <title>Paraburkholderia sp. DHOM06 isolated from forest soil.</title>
        <authorList>
            <person name="Gao Z.-H."/>
            <person name="Qiu L.-H."/>
        </authorList>
    </citation>
    <scope>NUCLEOTIDE SEQUENCE [LARGE SCALE GENOMIC DNA]</scope>
    <source>
        <strain evidence="4 5">DHOM06</strain>
    </source>
</reference>
<organism evidence="4 5">
    <name type="scientific">Trinickia dinghuensis</name>
    <dbReference type="NCBI Taxonomy" id="2291023"/>
    <lineage>
        <taxon>Bacteria</taxon>
        <taxon>Pseudomonadati</taxon>
        <taxon>Pseudomonadota</taxon>
        <taxon>Betaproteobacteria</taxon>
        <taxon>Burkholderiales</taxon>
        <taxon>Burkholderiaceae</taxon>
        <taxon>Trinickia</taxon>
    </lineage>
</organism>
<dbReference type="OrthoDB" id="671583at2"/>
<name>A0A3D8JQ57_9BURK</name>
<evidence type="ECO:0000313" key="5">
    <source>
        <dbReference type="Proteomes" id="UP000256838"/>
    </source>
</evidence>
<dbReference type="InterPro" id="IPR036770">
    <property type="entry name" value="Ankyrin_rpt-contain_sf"/>
</dbReference>
<feature type="repeat" description="ANK" evidence="3">
    <location>
        <begin position="770"/>
        <end position="802"/>
    </location>
</feature>
<dbReference type="Gene3D" id="1.25.40.20">
    <property type="entry name" value="Ankyrin repeat-containing domain"/>
    <property type="match status" value="2"/>
</dbReference>
<keyword evidence="1" id="KW-0677">Repeat</keyword>
<dbReference type="EMBL" id="QRGA01000029">
    <property type="protein sequence ID" value="RDU94674.1"/>
    <property type="molecule type" value="Genomic_DNA"/>
</dbReference>
<sequence>MRRHRYLRLTSTGHSTLMVAVSSKIEFSERFYEPVVDEHTSPYEHHGRPVVPVHFAEGAHGTLTPAGFHRFPDVSAYIGSREHGKVTSQYRVGIRKLAKFLREKSEPASAETAIRNLEEFEQRRKAGDFSTTLGVVDGDGKLAFDSILRDVENDSIPLDTRIDTIAELARGLVVCGPGAGSNLVMTAQTLRLNAGGVDSALRAKWESMFDQCVTAYCRNVHKLDRGYEGSEVHYVNEYRNALADEYHVAPRKDEFRIPHIDEERVRRCSAAIAHKMTPYEVIRELADDCFESIRDMLRGKLSPEEYEGPLDEGQAYKVHQLYTQELEAVHEKNYGGIGAAIVVNEYHGPGGPDVYTVIDSKALLFRQIARNLRAAEAIQPFKFREMARDSDAPDSVLKTAHREAFYIKTRVPNGPPQYRPVRVADVETNELRRIPRLVLEAIENTSDPAQLAQFDAETVFNALIAHHSRAQLLDALASPTVRRYREAVPSGEDMLLERVVGRVVTTCTTAQLRAAFKRAIENDDSALAHALLPYVQAYDCRDRANNTPLHWAAQHGMSELVGKLVHEFRGNPEVLVSENDQWRIPLMLAVQSGHMDTVRALLNAPLARNLPMTGRSQLAAIDNSGRNAVYLAARAGHARIVKYLADFGAPFDVADNKGQTPLMSAALLGHAETIDVLLTLRYERISPRHREPLKIGVRLDLQNMDGNTALILAASATPSRVDALIQAGADPSIENYQQTTALHMAAMQGKLEAVQALVRYPHDLERPAMNGYTPLSLAARGGHAHVIEFLLAAGANPEGIPHPEREATALWIAVQGEHEEAIVALAKGGANVNLRSPSSRWTPVYWASSCDKPGVLRALLTGGADPKKSVRGETPLMIAAEKSPRSIEPLLLVGAEIDARNPDGRSALMRAAANGVTDSIATLVTYRVNVNQRDAEGWTALMYAVEAGKGAAVRALLAAGADPANSSRAGETAFSLAEQLRSGAIMRQLTRALG</sequence>
<dbReference type="AlphaFoldDB" id="A0A3D8JQ57"/>
<evidence type="ECO:0000313" key="4">
    <source>
        <dbReference type="EMBL" id="RDU94674.1"/>
    </source>
</evidence>
<dbReference type="SMART" id="SM00248">
    <property type="entry name" value="ANK"/>
    <property type="match status" value="12"/>
</dbReference>
<keyword evidence="2 3" id="KW-0040">ANK repeat</keyword>
<accession>A0A3D8JQ57</accession>
<comment type="caution">
    <text evidence="4">The sequence shown here is derived from an EMBL/GenBank/DDBJ whole genome shotgun (WGS) entry which is preliminary data.</text>
</comment>
<evidence type="ECO:0000256" key="3">
    <source>
        <dbReference type="PROSITE-ProRule" id="PRU00023"/>
    </source>
</evidence>
<dbReference type="PROSITE" id="PS50088">
    <property type="entry name" value="ANK_REPEAT"/>
    <property type="match status" value="4"/>
</dbReference>
<keyword evidence="5" id="KW-1185">Reference proteome</keyword>
<evidence type="ECO:0000256" key="1">
    <source>
        <dbReference type="ARBA" id="ARBA00022737"/>
    </source>
</evidence>
<protein>
    <submittedName>
        <fullName evidence="4">Ankyrin repeat domain-containing protein</fullName>
    </submittedName>
</protein>